<dbReference type="EMBL" id="LBJM01000052">
    <property type="protein sequence ID" value="RXH39359.1"/>
    <property type="molecule type" value="Genomic_DNA"/>
</dbReference>
<dbReference type="AlphaFoldDB" id="A0A4Q0SLW7"/>
<protein>
    <submittedName>
        <fullName evidence="1">Uncharacterized protein</fullName>
    </submittedName>
</protein>
<accession>A0A4Q0SLW7</accession>
<proteinExistence type="predicted"/>
<organism evidence="1 2">
    <name type="scientific">Bradyrhizobium zhanjiangense</name>
    <dbReference type="NCBI Taxonomy" id="1325107"/>
    <lineage>
        <taxon>Bacteria</taxon>
        <taxon>Pseudomonadati</taxon>
        <taxon>Pseudomonadota</taxon>
        <taxon>Alphaproteobacteria</taxon>
        <taxon>Hyphomicrobiales</taxon>
        <taxon>Nitrobacteraceae</taxon>
        <taxon>Bradyrhizobium</taxon>
    </lineage>
</organism>
<dbReference type="Proteomes" id="UP000290565">
    <property type="component" value="Unassembled WGS sequence"/>
</dbReference>
<sequence>MGGDCFKSINASGHAEAERLFREEEAERRNEAYLLRCLPQVPEALAAIEQNAPIISEIDRVRFILSDRMTRTIGFDLWAHLRSDGVLRYEVTRTERRVDRSGNESTATVYDLERYGPLAGFEMLKPNVVPIAERVERFASRLRTFNFGESSADVVARMDRQERTRAAKNIGTIPDINELISEAETVRQMLSPLALGSLNGWGRTPGAPAKIYISLSDDRTQLFLGNTKEDARAVRINIAFFNNMRRMPAISRLTRQFE</sequence>
<evidence type="ECO:0000313" key="1">
    <source>
        <dbReference type="EMBL" id="RXH39359.1"/>
    </source>
</evidence>
<gene>
    <name evidence="1" type="ORF">XH94_18905</name>
</gene>
<name>A0A4Q0SLW7_9BRAD</name>
<reference evidence="1 2" key="1">
    <citation type="submission" date="2015-04" db="EMBL/GenBank/DDBJ databases">
        <title>Comparative genomics of rhizobia nodulating Arachis hypogaea in China.</title>
        <authorList>
            <person name="Li Y."/>
        </authorList>
    </citation>
    <scope>NUCLEOTIDE SEQUENCE [LARGE SCALE GENOMIC DNA]</scope>
    <source>
        <strain evidence="1 2">CCBAU 51787</strain>
    </source>
</reference>
<evidence type="ECO:0000313" key="2">
    <source>
        <dbReference type="Proteomes" id="UP000290565"/>
    </source>
</evidence>
<comment type="caution">
    <text evidence="1">The sequence shown here is derived from an EMBL/GenBank/DDBJ whole genome shotgun (WGS) entry which is preliminary data.</text>
</comment>